<dbReference type="PROSITE" id="PS51257">
    <property type="entry name" value="PROKAR_LIPOPROTEIN"/>
    <property type="match status" value="1"/>
</dbReference>
<dbReference type="EMBL" id="JACYXT010000009">
    <property type="protein sequence ID" value="MBD9725954.1"/>
    <property type="molecule type" value="Genomic_DNA"/>
</dbReference>
<dbReference type="Pfam" id="PF19797">
    <property type="entry name" value="DUF6281"/>
    <property type="match status" value="2"/>
</dbReference>
<dbReference type="InterPro" id="IPR046248">
    <property type="entry name" value="DUF6281"/>
</dbReference>
<evidence type="ECO:0000313" key="4">
    <source>
        <dbReference type="Proteomes" id="UP000661025"/>
    </source>
</evidence>
<proteinExistence type="predicted"/>
<evidence type="ECO:0000313" key="3">
    <source>
        <dbReference type="EMBL" id="MBD9725954.1"/>
    </source>
</evidence>
<gene>
    <name evidence="3" type="ORF">IHE70_22575</name>
</gene>
<organism evidence="3 4">
    <name type="scientific">Streptomyces caniscabiei</name>
    <dbReference type="NCBI Taxonomy" id="2746961"/>
    <lineage>
        <taxon>Bacteria</taxon>
        <taxon>Bacillati</taxon>
        <taxon>Actinomycetota</taxon>
        <taxon>Actinomycetes</taxon>
        <taxon>Kitasatosporales</taxon>
        <taxon>Streptomycetaceae</taxon>
        <taxon>Streptomyces</taxon>
    </lineage>
</organism>
<dbReference type="AlphaFoldDB" id="A0A927QML6"/>
<dbReference type="GeneID" id="79931891"/>
<sequence>MLSGTRVRIALAALATVPLAVGCAVLETGGTSSASCVFAVDYGDRQYLDAGEVDTVLGAKVGTARDSVCADQGGGEEDQVPVDELAVYTAYAVEGVDTEDAIAVRESPGGEVRVLVNAAEDEGMKAAVERVFGETGSGDGGDGSDSGDGGDGGDSGAAKCALVVEYGEGEYSYRGDVEFEVGAGAGEARAVPCGDTPGEADTTAEPAAYEAYEVKGLDPADAVAVRLSPDEEPLLVVRVTDDLPPEIEKLLPAEER</sequence>
<evidence type="ECO:0000256" key="2">
    <source>
        <dbReference type="SAM" id="SignalP"/>
    </source>
</evidence>
<feature type="chain" id="PRO_5039547247" description="Lipoprotein" evidence="2">
    <location>
        <begin position="21"/>
        <end position="256"/>
    </location>
</feature>
<comment type="caution">
    <text evidence="3">The sequence shown here is derived from an EMBL/GenBank/DDBJ whole genome shotgun (WGS) entry which is preliminary data.</text>
</comment>
<evidence type="ECO:0008006" key="5">
    <source>
        <dbReference type="Google" id="ProtNLM"/>
    </source>
</evidence>
<name>A0A927QML6_9ACTN</name>
<feature type="region of interest" description="Disordered" evidence="1">
    <location>
        <begin position="133"/>
        <end position="155"/>
    </location>
</feature>
<dbReference type="Proteomes" id="UP000661025">
    <property type="component" value="Unassembled WGS sequence"/>
</dbReference>
<feature type="compositionally biased region" description="Gly residues" evidence="1">
    <location>
        <begin position="135"/>
        <end position="155"/>
    </location>
</feature>
<evidence type="ECO:0000256" key="1">
    <source>
        <dbReference type="SAM" id="MobiDB-lite"/>
    </source>
</evidence>
<dbReference type="RefSeq" id="WP_192362621.1">
    <property type="nucleotide sequence ID" value="NZ_CP119182.1"/>
</dbReference>
<keyword evidence="2" id="KW-0732">Signal</keyword>
<feature type="signal peptide" evidence="2">
    <location>
        <begin position="1"/>
        <end position="20"/>
    </location>
</feature>
<accession>A0A927QML6</accession>
<protein>
    <recommendedName>
        <fullName evidence="5">Lipoprotein</fullName>
    </recommendedName>
</protein>
<reference evidence="3" key="1">
    <citation type="submission" date="2020-09" db="EMBL/GenBank/DDBJ databases">
        <title>Streptomyces canutascabiei sp. nov., which causes potato common scab and is distributed across the world.</title>
        <authorList>
            <person name="Nguyen H.P."/>
            <person name="Weisberg A.J."/>
            <person name="Chang J.H."/>
            <person name="Clarke C.R."/>
        </authorList>
    </citation>
    <scope>NUCLEOTIDE SEQUENCE</scope>
    <source>
        <strain evidence="3">ID-01-6.2a</strain>
    </source>
</reference>